<organism evidence="3 4">
    <name type="scientific">Protea cynaroides</name>
    <dbReference type="NCBI Taxonomy" id="273540"/>
    <lineage>
        <taxon>Eukaryota</taxon>
        <taxon>Viridiplantae</taxon>
        <taxon>Streptophyta</taxon>
        <taxon>Embryophyta</taxon>
        <taxon>Tracheophyta</taxon>
        <taxon>Spermatophyta</taxon>
        <taxon>Magnoliopsida</taxon>
        <taxon>Proteales</taxon>
        <taxon>Proteaceae</taxon>
        <taxon>Protea</taxon>
    </lineage>
</organism>
<dbReference type="PANTHER" id="PTHR22957">
    <property type="entry name" value="TBC1 DOMAIN FAMILY MEMBER GTPASE-ACTIVATING PROTEIN"/>
    <property type="match status" value="1"/>
</dbReference>
<dbReference type="Proteomes" id="UP001141806">
    <property type="component" value="Unassembled WGS sequence"/>
</dbReference>
<dbReference type="EMBL" id="JAMYWD010000006">
    <property type="protein sequence ID" value="KAJ4968563.1"/>
    <property type="molecule type" value="Genomic_DNA"/>
</dbReference>
<name>A0A9Q0QQX2_9MAGN</name>
<evidence type="ECO:0000313" key="3">
    <source>
        <dbReference type="EMBL" id="KAJ4968563.1"/>
    </source>
</evidence>
<keyword evidence="4" id="KW-1185">Reference proteome</keyword>
<dbReference type="InterPro" id="IPR035969">
    <property type="entry name" value="Rab-GAP_TBC_sf"/>
</dbReference>
<evidence type="ECO:0000259" key="2">
    <source>
        <dbReference type="PROSITE" id="PS50086"/>
    </source>
</evidence>
<dbReference type="PROSITE" id="PS50086">
    <property type="entry name" value="TBC_RABGAP"/>
    <property type="match status" value="1"/>
</dbReference>
<dbReference type="Gene3D" id="1.10.8.270">
    <property type="entry name" value="putative rabgap domain of human tbc1 domain family member 14 like domains"/>
    <property type="match status" value="1"/>
</dbReference>
<gene>
    <name evidence="3" type="ORF">NE237_015264</name>
</gene>
<dbReference type="InterPro" id="IPR000195">
    <property type="entry name" value="Rab-GAP-TBC_dom"/>
</dbReference>
<proteinExistence type="predicted"/>
<sequence>MVGFRGACCGAVPGIHMNSASAEDCCDLYAIRPECQDDVPMTRFKIRPGKTLSARKWQSAFSQDGRLDMAKVLRRIQRGGIHPSIKGVVWEFLLGCYDPNSTFDERNQLRQLRREQYEIWKSDCKNMEPTIGSGRIITTPVISEDRVPIQDPSSPDLNNEDLGTPTPDVSPRHNSTDSTLAVETNVLQWKLTLHQIGLDVVRTDRALVFYVNEANLAKLCDVLCVYAWIDNEINYCQGMSDLCSPMVILFEHEADAFWCFEHLMRRMRGNFKTTGSSIGVQSQLSTLAEIIKVVDPKLHRHIENLDGGEYVFAFRMLMVLFRRELSFIDAIYLWELMWAMEYNPNLFSQYEDPSAATDKSATPKGNDKSLKQYGKFERKIVKSGSLEQQVAFSVFLMAGVLESKNKRLLMEAKGLDDVVKILNDLTGNLDAKKACREALKIHKKYFRKTKKS</sequence>
<evidence type="ECO:0000313" key="4">
    <source>
        <dbReference type="Proteomes" id="UP001141806"/>
    </source>
</evidence>
<dbReference type="PANTHER" id="PTHR22957:SF533">
    <property type="entry name" value="TBC1 DOMAIN FAMILY MEMBER 15-LIKE ISOFORM X1"/>
    <property type="match status" value="1"/>
</dbReference>
<dbReference type="Pfam" id="PF00566">
    <property type="entry name" value="RabGAP-TBC"/>
    <property type="match status" value="1"/>
</dbReference>
<protein>
    <recommendedName>
        <fullName evidence="2">Rab-GAP TBC domain-containing protein</fullName>
    </recommendedName>
</protein>
<dbReference type="OrthoDB" id="10264062at2759"/>
<dbReference type="SMART" id="SM00164">
    <property type="entry name" value="TBC"/>
    <property type="match status" value="1"/>
</dbReference>
<comment type="caution">
    <text evidence="3">The sequence shown here is derived from an EMBL/GenBank/DDBJ whole genome shotgun (WGS) entry which is preliminary data.</text>
</comment>
<feature type="region of interest" description="Disordered" evidence="1">
    <location>
        <begin position="144"/>
        <end position="176"/>
    </location>
</feature>
<dbReference type="SUPFAM" id="SSF47923">
    <property type="entry name" value="Ypt/Rab-GAP domain of gyp1p"/>
    <property type="match status" value="2"/>
</dbReference>
<accession>A0A9Q0QQX2</accession>
<dbReference type="Gene3D" id="1.10.472.80">
    <property type="entry name" value="Ypt/Rab-GAP domain of gyp1p, domain 3"/>
    <property type="match status" value="1"/>
</dbReference>
<reference evidence="3" key="1">
    <citation type="journal article" date="2023" name="Plant J.">
        <title>The genome of the king protea, Protea cynaroides.</title>
        <authorList>
            <person name="Chang J."/>
            <person name="Duong T.A."/>
            <person name="Schoeman C."/>
            <person name="Ma X."/>
            <person name="Roodt D."/>
            <person name="Barker N."/>
            <person name="Li Z."/>
            <person name="Van de Peer Y."/>
            <person name="Mizrachi E."/>
        </authorList>
    </citation>
    <scope>NUCLEOTIDE SEQUENCE</scope>
    <source>
        <tissue evidence="3">Young leaves</tissue>
    </source>
</reference>
<dbReference type="AlphaFoldDB" id="A0A9Q0QQX2"/>
<dbReference type="FunFam" id="1.10.8.270:FF:000025">
    <property type="entry name" value="TBC1 domain family member 15-like"/>
    <property type="match status" value="1"/>
</dbReference>
<dbReference type="GO" id="GO:0005096">
    <property type="term" value="F:GTPase activator activity"/>
    <property type="evidence" value="ECO:0007669"/>
    <property type="project" value="TreeGrafter"/>
</dbReference>
<evidence type="ECO:0000256" key="1">
    <source>
        <dbReference type="SAM" id="MobiDB-lite"/>
    </source>
</evidence>
<feature type="domain" description="Rab-GAP TBC" evidence="2">
    <location>
        <begin position="80"/>
        <end position="341"/>
    </location>
</feature>